<keyword evidence="11" id="KW-0472">Membrane</keyword>
<evidence type="ECO:0000256" key="6">
    <source>
        <dbReference type="ARBA" id="ARBA00022960"/>
    </source>
</evidence>
<dbReference type="InterPro" id="IPR038063">
    <property type="entry name" value="Transpep_catalytic_dom"/>
</dbReference>
<dbReference type="PANTHER" id="PTHR30582:SF24">
    <property type="entry name" value="L,D-TRANSPEPTIDASE ERFK_SRFK-RELATED"/>
    <property type="match status" value="1"/>
</dbReference>
<name>A0ABW3RW83_9BACL</name>
<evidence type="ECO:0000313" key="13">
    <source>
        <dbReference type="EMBL" id="MFD1176743.1"/>
    </source>
</evidence>
<feature type="active site" description="Nucleophile" evidence="9">
    <location>
        <position position="419"/>
    </location>
</feature>
<evidence type="ECO:0000256" key="1">
    <source>
        <dbReference type="ARBA" id="ARBA00004752"/>
    </source>
</evidence>
<evidence type="ECO:0000256" key="11">
    <source>
        <dbReference type="SAM" id="Phobius"/>
    </source>
</evidence>
<reference evidence="14" key="1">
    <citation type="journal article" date="2019" name="Int. J. Syst. Evol. Microbiol.">
        <title>The Global Catalogue of Microorganisms (GCM) 10K type strain sequencing project: providing services to taxonomists for standard genome sequencing and annotation.</title>
        <authorList>
            <consortium name="The Broad Institute Genomics Platform"/>
            <consortium name="The Broad Institute Genome Sequencing Center for Infectious Disease"/>
            <person name="Wu L."/>
            <person name="Ma J."/>
        </authorList>
    </citation>
    <scope>NUCLEOTIDE SEQUENCE [LARGE SCALE GENOMIC DNA]</scope>
    <source>
        <strain evidence="14">CCUG 59189</strain>
    </source>
</reference>
<feature type="region of interest" description="Disordered" evidence="10">
    <location>
        <begin position="108"/>
        <end position="140"/>
    </location>
</feature>
<evidence type="ECO:0000256" key="2">
    <source>
        <dbReference type="ARBA" id="ARBA00005992"/>
    </source>
</evidence>
<dbReference type="InterPro" id="IPR005490">
    <property type="entry name" value="LD_TPept_cat_dom"/>
</dbReference>
<keyword evidence="11" id="KW-1133">Transmembrane helix</keyword>
<proteinExistence type="inferred from homology"/>
<evidence type="ECO:0000256" key="9">
    <source>
        <dbReference type="PROSITE-ProRule" id="PRU01373"/>
    </source>
</evidence>
<dbReference type="PROSITE" id="PS52029">
    <property type="entry name" value="LD_TPASE"/>
    <property type="match status" value="1"/>
</dbReference>
<comment type="caution">
    <text evidence="13">The sequence shown here is derived from an EMBL/GenBank/DDBJ whole genome shotgun (WGS) entry which is preliminary data.</text>
</comment>
<evidence type="ECO:0000256" key="10">
    <source>
        <dbReference type="SAM" id="MobiDB-lite"/>
    </source>
</evidence>
<feature type="compositionally biased region" description="Polar residues" evidence="10">
    <location>
        <begin position="303"/>
        <end position="315"/>
    </location>
</feature>
<dbReference type="Gene3D" id="1.25.40.10">
    <property type="entry name" value="Tetratricopeptide repeat domain"/>
    <property type="match status" value="1"/>
</dbReference>
<evidence type="ECO:0000256" key="3">
    <source>
        <dbReference type="ARBA" id="ARBA00022676"/>
    </source>
</evidence>
<feature type="active site" description="Proton donor/acceptor" evidence="9">
    <location>
        <position position="403"/>
    </location>
</feature>
<comment type="similarity">
    <text evidence="2">Belongs to the YkuD family.</text>
</comment>
<evidence type="ECO:0000256" key="5">
    <source>
        <dbReference type="ARBA" id="ARBA00022801"/>
    </source>
</evidence>
<keyword evidence="11" id="KW-0812">Transmembrane</keyword>
<dbReference type="SUPFAM" id="SSF141523">
    <property type="entry name" value="L,D-transpeptidase catalytic domain-like"/>
    <property type="match status" value="1"/>
</dbReference>
<protein>
    <submittedName>
        <fullName evidence="13">L,D-transpeptidase family protein</fullName>
    </submittedName>
</protein>
<dbReference type="Pfam" id="PF03734">
    <property type="entry name" value="YkuD"/>
    <property type="match status" value="1"/>
</dbReference>
<dbReference type="CDD" id="cd16913">
    <property type="entry name" value="YkuD_like"/>
    <property type="match status" value="1"/>
</dbReference>
<evidence type="ECO:0000259" key="12">
    <source>
        <dbReference type="PROSITE" id="PS52029"/>
    </source>
</evidence>
<dbReference type="PANTHER" id="PTHR30582">
    <property type="entry name" value="L,D-TRANSPEPTIDASE"/>
    <property type="match status" value="1"/>
</dbReference>
<dbReference type="RefSeq" id="WP_379319192.1">
    <property type="nucleotide sequence ID" value="NZ_JBHTLM010000006.1"/>
</dbReference>
<keyword evidence="4" id="KW-0808">Transferase</keyword>
<organism evidence="13 14">
    <name type="scientific">Paenibacillus puldeungensis</name>
    <dbReference type="NCBI Taxonomy" id="696536"/>
    <lineage>
        <taxon>Bacteria</taxon>
        <taxon>Bacillati</taxon>
        <taxon>Bacillota</taxon>
        <taxon>Bacilli</taxon>
        <taxon>Bacillales</taxon>
        <taxon>Paenibacillaceae</taxon>
        <taxon>Paenibacillus</taxon>
    </lineage>
</organism>
<keyword evidence="3" id="KW-0328">Glycosyltransferase</keyword>
<comment type="pathway">
    <text evidence="1 9">Cell wall biogenesis; peptidoglycan biosynthesis.</text>
</comment>
<dbReference type="EMBL" id="JBHTLM010000006">
    <property type="protein sequence ID" value="MFD1176743.1"/>
    <property type="molecule type" value="Genomic_DNA"/>
</dbReference>
<dbReference type="Gene3D" id="2.40.440.10">
    <property type="entry name" value="L,D-transpeptidase catalytic domain-like"/>
    <property type="match status" value="1"/>
</dbReference>
<gene>
    <name evidence="13" type="ORF">ACFQ3W_10590</name>
</gene>
<accession>A0ABW3RW83</accession>
<keyword evidence="5" id="KW-0378">Hydrolase</keyword>
<keyword evidence="6 9" id="KW-0133">Cell shape</keyword>
<dbReference type="InterPro" id="IPR011990">
    <property type="entry name" value="TPR-like_helical_dom_sf"/>
</dbReference>
<keyword evidence="8 9" id="KW-0961">Cell wall biogenesis/degradation</keyword>
<keyword evidence="7 9" id="KW-0573">Peptidoglycan synthesis</keyword>
<dbReference type="Proteomes" id="UP001597262">
    <property type="component" value="Unassembled WGS sequence"/>
</dbReference>
<evidence type="ECO:0000256" key="7">
    <source>
        <dbReference type="ARBA" id="ARBA00022984"/>
    </source>
</evidence>
<feature type="transmembrane region" description="Helical" evidence="11">
    <location>
        <begin position="81"/>
        <end position="98"/>
    </location>
</feature>
<evidence type="ECO:0000256" key="4">
    <source>
        <dbReference type="ARBA" id="ARBA00022679"/>
    </source>
</evidence>
<feature type="region of interest" description="Disordered" evidence="10">
    <location>
        <begin position="300"/>
        <end position="325"/>
    </location>
</feature>
<evidence type="ECO:0000256" key="8">
    <source>
        <dbReference type="ARBA" id="ARBA00023316"/>
    </source>
</evidence>
<sequence>MANSAYLKKYVENHPNNKMAWYLLGKEYETSGQEGKARYCYIQAGSVYENFESSKIPEDLWMGYKDGLLQETKRRENRGRLLRKIGVVLAILLMMWIPSAHAPGDELTDPLLAGDAADQSIDDGGAPAGTDDDTVNQAAPTVPLEGPVFTAKGYFGQVNPQGEAFSGLLELESQAGRKIQNTAVLGMARSGNWLIWSDDMPVVYGLTQSPGDGRVTIQSYDSAGCRCKPPDVSKLQSKGSKWIIRQESFGVLSSAILQYKQTKGDWPSSLKDLTGAFPSNWLAGSSKVLKQSFDPMLEHLKNASHSGDSPKSETLSADKGGFPPGEQPYFTEPFEIIVDKKAHRLAVVSGNIIVRSYPVGLGGDQTPEGHFSITDKVMNPNGKDNGEFGSRGMQLSDTNYAIHGTNEPDSIGKDESKGCVRMGKKDVEELFDLVPKGTKVTIGKGILPTLESVPKERFTLGHREEQTNPHRTYHWLD</sequence>
<evidence type="ECO:0000313" key="14">
    <source>
        <dbReference type="Proteomes" id="UP001597262"/>
    </source>
</evidence>
<keyword evidence="14" id="KW-1185">Reference proteome</keyword>
<feature type="domain" description="L,D-TPase catalytic" evidence="12">
    <location>
        <begin position="334"/>
        <end position="443"/>
    </location>
</feature>
<dbReference type="InterPro" id="IPR050979">
    <property type="entry name" value="LD-transpeptidase"/>
</dbReference>